<comment type="caution">
    <text evidence="10">The sequence shown here is derived from an EMBL/GenBank/DDBJ whole genome shotgun (WGS) entry which is preliminary data.</text>
</comment>
<keyword evidence="5 7" id="KW-1133">Transmembrane helix</keyword>
<dbReference type="Proteomes" id="UP000243002">
    <property type="component" value="Unassembled WGS sequence"/>
</dbReference>
<dbReference type="Gene3D" id="1.20.1560.10">
    <property type="entry name" value="ABC transporter type 1, transmembrane domain"/>
    <property type="match status" value="1"/>
</dbReference>
<feature type="transmembrane region" description="Helical" evidence="7">
    <location>
        <begin position="154"/>
        <end position="175"/>
    </location>
</feature>
<proteinExistence type="predicted"/>
<dbReference type="InterPro" id="IPR003439">
    <property type="entry name" value="ABC_transporter-like_ATP-bd"/>
</dbReference>
<dbReference type="GO" id="GO:0005524">
    <property type="term" value="F:ATP binding"/>
    <property type="evidence" value="ECO:0007669"/>
    <property type="project" value="UniProtKB-KW"/>
</dbReference>
<dbReference type="InterPro" id="IPR011527">
    <property type="entry name" value="ABC1_TM_dom"/>
</dbReference>
<comment type="subcellular location">
    <subcellularLocation>
        <location evidence="1">Cell membrane</location>
        <topology evidence="1">Multi-pass membrane protein</topology>
    </subcellularLocation>
</comment>
<dbReference type="OrthoDB" id="9806127at2"/>
<dbReference type="InterPro" id="IPR027417">
    <property type="entry name" value="P-loop_NTPase"/>
</dbReference>
<dbReference type="GO" id="GO:0034040">
    <property type="term" value="F:ATPase-coupled lipid transmembrane transporter activity"/>
    <property type="evidence" value="ECO:0007669"/>
    <property type="project" value="TreeGrafter"/>
</dbReference>
<keyword evidence="3" id="KW-0547">Nucleotide-binding</keyword>
<feature type="domain" description="ABC transmembrane type-1" evidence="9">
    <location>
        <begin position="128"/>
        <end position="406"/>
    </location>
</feature>
<dbReference type="EMBL" id="PXXO01000017">
    <property type="protein sequence ID" value="PSJ03736.1"/>
    <property type="molecule type" value="Genomic_DNA"/>
</dbReference>
<evidence type="ECO:0000259" key="8">
    <source>
        <dbReference type="PROSITE" id="PS50893"/>
    </source>
</evidence>
<dbReference type="GO" id="GO:0005886">
    <property type="term" value="C:plasma membrane"/>
    <property type="evidence" value="ECO:0007669"/>
    <property type="project" value="UniProtKB-SubCell"/>
</dbReference>
<dbReference type="InterPro" id="IPR039421">
    <property type="entry name" value="Type_1_exporter"/>
</dbReference>
<feature type="transmembrane region" description="Helical" evidence="7">
    <location>
        <begin position="228"/>
        <end position="250"/>
    </location>
</feature>
<keyword evidence="4 10" id="KW-0067">ATP-binding</keyword>
<dbReference type="PROSITE" id="PS50893">
    <property type="entry name" value="ABC_TRANSPORTER_2"/>
    <property type="match status" value="1"/>
</dbReference>
<evidence type="ECO:0000256" key="2">
    <source>
        <dbReference type="ARBA" id="ARBA00022692"/>
    </source>
</evidence>
<dbReference type="SMART" id="SM00382">
    <property type="entry name" value="AAA"/>
    <property type="match status" value="1"/>
</dbReference>
<sequence length="678" mass="74646">MLWTGRSDELFELFGNDPRHMDLVDARNLLLRLGYGSRLEGLESWSQLNPQLLPALYVAPDNVPYVLSITTKGDLVAGNVNGRVELHTVPAGGRLMFLQDKGSTERVTLLQQILYRFTNRIAVLYGISFALALLAMTLPFYLRAIYNVSIPSTSVLSTFWIFLGVVLLFVLDWILRQWRTNLLSQLSGRLDALLGVNLVEKLFGLDYRQIETLGQHGLINRQRNLDGLLAYLQGPLALACLDFPFVVIYLGAIAMIAGPLVFVPLVLMVLSGLLVWLLSRYYTGASEINLATGIGITQAQQELVNRFLEVKLANVEWVWLQRLRGLSAQSTSSGLTINRQVGRLQVIVSTTSQLASVLTLAIGVWLAYSSGQGPAAMGNLIAAMFFVFRVFTPFQQLMNALLRFDSMRKQYGQLDQFFRLRSSTRPAGALVSAPRMRGSILLDSAACRLGGEAALAITRVSLSVAPGELLAITGNAGCGKSTVLRVVDQLYPLVSGTLLFDGKDYRQFSAEAIQRNIAYLMPQSELLPGTIWSNLTAMNPDVTVDGVRQICTSLGLLDFLDGLPEGFDTPLTDEIAYQLPNGVRRLMALAQALIKDTPILLIDDISQGLAPDQFQAVLDALPSMRRCTFSGQDRSVIMATDNKMLLEKADRLCILDKGVTSFQGTAEELRARMQKITA</sequence>
<dbReference type="SUPFAM" id="SSF52540">
    <property type="entry name" value="P-loop containing nucleoside triphosphate hydrolases"/>
    <property type="match status" value="1"/>
</dbReference>
<evidence type="ECO:0000256" key="5">
    <source>
        <dbReference type="ARBA" id="ARBA00022989"/>
    </source>
</evidence>
<feature type="transmembrane region" description="Helical" evidence="7">
    <location>
        <begin position="380"/>
        <end position="402"/>
    </location>
</feature>
<dbReference type="PANTHER" id="PTHR24221:SF248">
    <property type="entry name" value="ABC TRANSPORTER TRANSMEMBRANE REGION"/>
    <property type="match status" value="1"/>
</dbReference>
<evidence type="ECO:0000256" key="3">
    <source>
        <dbReference type="ARBA" id="ARBA00022741"/>
    </source>
</evidence>
<keyword evidence="6 7" id="KW-0472">Membrane</keyword>
<dbReference type="Pfam" id="PF00005">
    <property type="entry name" value="ABC_tran"/>
    <property type="match status" value="1"/>
</dbReference>
<name>A0A2P7MRB2_9CYAN</name>
<dbReference type="InterPro" id="IPR036640">
    <property type="entry name" value="ABC1_TM_sf"/>
</dbReference>
<dbReference type="AlphaFoldDB" id="A0A2P7MRB2"/>
<evidence type="ECO:0000256" key="7">
    <source>
        <dbReference type="SAM" id="Phobius"/>
    </source>
</evidence>
<evidence type="ECO:0000259" key="9">
    <source>
        <dbReference type="PROSITE" id="PS50929"/>
    </source>
</evidence>
<dbReference type="GO" id="GO:0016887">
    <property type="term" value="F:ATP hydrolysis activity"/>
    <property type="evidence" value="ECO:0007669"/>
    <property type="project" value="InterPro"/>
</dbReference>
<keyword evidence="11" id="KW-1185">Reference proteome</keyword>
<dbReference type="Gene3D" id="3.40.50.300">
    <property type="entry name" value="P-loop containing nucleotide triphosphate hydrolases"/>
    <property type="match status" value="1"/>
</dbReference>
<gene>
    <name evidence="10" type="ORF">C7K55_11940</name>
</gene>
<dbReference type="SUPFAM" id="SSF90123">
    <property type="entry name" value="ABC transporter transmembrane region"/>
    <property type="match status" value="1"/>
</dbReference>
<protein>
    <submittedName>
        <fullName evidence="10">ABC transporter ATP-binding protein</fullName>
    </submittedName>
</protein>
<feature type="transmembrane region" description="Helical" evidence="7">
    <location>
        <begin position="346"/>
        <end position="368"/>
    </location>
</feature>
<feature type="transmembrane region" description="Helical" evidence="7">
    <location>
        <begin position="256"/>
        <end position="278"/>
    </location>
</feature>
<evidence type="ECO:0000256" key="6">
    <source>
        <dbReference type="ARBA" id="ARBA00023136"/>
    </source>
</evidence>
<keyword evidence="2 7" id="KW-0812">Transmembrane</keyword>
<dbReference type="InterPro" id="IPR003593">
    <property type="entry name" value="AAA+_ATPase"/>
</dbReference>
<dbReference type="GO" id="GO:0140359">
    <property type="term" value="F:ABC-type transporter activity"/>
    <property type="evidence" value="ECO:0007669"/>
    <property type="project" value="InterPro"/>
</dbReference>
<accession>A0A2P7MRB2</accession>
<evidence type="ECO:0000313" key="11">
    <source>
        <dbReference type="Proteomes" id="UP000243002"/>
    </source>
</evidence>
<dbReference type="PANTHER" id="PTHR24221">
    <property type="entry name" value="ATP-BINDING CASSETTE SUB-FAMILY B"/>
    <property type="match status" value="1"/>
</dbReference>
<organism evidence="10 11">
    <name type="scientific">Cyanobium usitatum str. Tous</name>
    <dbReference type="NCBI Taxonomy" id="2116684"/>
    <lineage>
        <taxon>Bacteria</taxon>
        <taxon>Bacillati</taxon>
        <taxon>Cyanobacteriota</taxon>
        <taxon>Cyanophyceae</taxon>
        <taxon>Synechococcales</taxon>
        <taxon>Prochlorococcaceae</taxon>
        <taxon>Cyanobium</taxon>
    </lineage>
</organism>
<feature type="transmembrane region" description="Helical" evidence="7">
    <location>
        <begin position="122"/>
        <end position="142"/>
    </location>
</feature>
<feature type="domain" description="ABC transporter" evidence="8">
    <location>
        <begin position="440"/>
        <end position="676"/>
    </location>
</feature>
<dbReference type="PROSITE" id="PS50929">
    <property type="entry name" value="ABC_TM1F"/>
    <property type="match status" value="1"/>
</dbReference>
<evidence type="ECO:0000256" key="4">
    <source>
        <dbReference type="ARBA" id="ARBA00022840"/>
    </source>
</evidence>
<evidence type="ECO:0000256" key="1">
    <source>
        <dbReference type="ARBA" id="ARBA00004651"/>
    </source>
</evidence>
<evidence type="ECO:0000313" key="10">
    <source>
        <dbReference type="EMBL" id="PSJ03736.1"/>
    </source>
</evidence>
<reference evidence="10 11" key="1">
    <citation type="journal article" date="2018" name="Environ. Microbiol.">
        <title>Ecological and genomic features of two widespread freshwater picocyanobacteria.</title>
        <authorList>
            <person name="Cabello-Yeves P.J."/>
            <person name="Picazo A."/>
            <person name="Camacho A."/>
            <person name="Callieri C."/>
            <person name="Rosselli R."/>
            <person name="Roda-Garcia J.J."/>
            <person name="Coutinho F.H."/>
            <person name="Rodriguez-Valera F."/>
        </authorList>
    </citation>
    <scope>NUCLEOTIDE SEQUENCE [LARGE SCALE GENOMIC DNA]</scope>
    <source>
        <strain evidence="10 11">Tous</strain>
    </source>
</reference>